<proteinExistence type="predicted"/>
<reference evidence="1" key="1">
    <citation type="submission" date="2020-11" db="EMBL/GenBank/DDBJ databases">
        <title>Sequencing the genomes of 1000 actinobacteria strains.</title>
        <authorList>
            <person name="Klenk H.-P."/>
        </authorList>
    </citation>
    <scope>NUCLEOTIDE SEQUENCE</scope>
    <source>
        <strain evidence="1">DSM 45356</strain>
    </source>
</reference>
<evidence type="ECO:0000313" key="2">
    <source>
        <dbReference type="Proteomes" id="UP000622552"/>
    </source>
</evidence>
<dbReference type="Gene3D" id="2.120.10.10">
    <property type="match status" value="1"/>
</dbReference>
<dbReference type="InterPro" id="IPR036278">
    <property type="entry name" value="Sialidase_sf"/>
</dbReference>
<evidence type="ECO:0000313" key="1">
    <source>
        <dbReference type="EMBL" id="MBG6137641.1"/>
    </source>
</evidence>
<comment type="caution">
    <text evidence="1">The sequence shown here is derived from an EMBL/GenBank/DDBJ whole genome shotgun (WGS) entry which is preliminary data.</text>
</comment>
<sequence>MDRRDVLRAAVVAGGALGGGLVGGFASAGPPTGADVAGDPAGARVPGSAAGLAPAFTVMTPETRVAARTDRRPVAGAVHDPVARATFVSWGGVNEDSYVQAYDHATGTWSARKKVLDGGGDSHNYPTLVQAADGHLLLFVGVHNQQLVLARSPQPHTVTGTWTVANIAPAASYPMPLRTTNGTLFVFYRETSQEVDPTAPTDTRPMLYVRSTDNGLTWRSSKDLTGHPYAIGSTTRADHLNEEYVGQLRYDPARNRVHLVWTKAGGGPTQNVHDYYHKDLHHATFDPASLRFRNAAGRDLGTQLTDTDQDGSCRVATTALVRPAGFKSPDYIQLTGWLDNGRPFLVWFTYDDAGLEHTMASVWTGSAWSTREVATGLRTREMERVGPDTWRVYATRLGQPDIHTFLLKAGRTWTAETTIAIPREVQRIDLVAGFRDPVRVLATGNSSAREVSVADGDIYTAGL</sequence>
<name>A0A8J7GUJ9_9ACTN</name>
<dbReference type="AlphaFoldDB" id="A0A8J7GUJ9"/>
<dbReference type="EMBL" id="JADOUF010000001">
    <property type="protein sequence ID" value="MBG6137641.1"/>
    <property type="molecule type" value="Genomic_DNA"/>
</dbReference>
<dbReference type="RefSeq" id="WP_197004485.1">
    <property type="nucleotide sequence ID" value="NZ_BONS01000024.1"/>
</dbReference>
<dbReference type="CDD" id="cd15482">
    <property type="entry name" value="Sialidase_non-viral"/>
    <property type="match status" value="1"/>
</dbReference>
<gene>
    <name evidence="1" type="ORF">IW245_003835</name>
</gene>
<dbReference type="Proteomes" id="UP000622552">
    <property type="component" value="Unassembled WGS sequence"/>
</dbReference>
<dbReference type="Pfam" id="PF15892">
    <property type="entry name" value="BNR_4"/>
    <property type="match status" value="1"/>
</dbReference>
<protein>
    <submittedName>
        <fullName evidence="1">Uncharacterized protein</fullName>
    </submittedName>
</protein>
<accession>A0A8J7GUJ9</accession>
<dbReference type="SUPFAM" id="SSF50939">
    <property type="entry name" value="Sialidases"/>
    <property type="match status" value="1"/>
</dbReference>
<organism evidence="1 2">
    <name type="scientific">Longispora fulva</name>
    <dbReference type="NCBI Taxonomy" id="619741"/>
    <lineage>
        <taxon>Bacteria</taxon>
        <taxon>Bacillati</taxon>
        <taxon>Actinomycetota</taxon>
        <taxon>Actinomycetes</taxon>
        <taxon>Micromonosporales</taxon>
        <taxon>Micromonosporaceae</taxon>
        <taxon>Longispora</taxon>
    </lineage>
</organism>
<keyword evidence="2" id="KW-1185">Reference proteome</keyword>